<accession>A0AAW5L4U0</accession>
<dbReference type="Proteomes" id="UP001204643">
    <property type="component" value="Unassembled WGS sequence"/>
</dbReference>
<name>A0AAW5L4U0_BACCE</name>
<organism evidence="1 2">
    <name type="scientific">Bacillus cereus</name>
    <dbReference type="NCBI Taxonomy" id="1396"/>
    <lineage>
        <taxon>Bacteria</taxon>
        <taxon>Bacillati</taxon>
        <taxon>Bacillota</taxon>
        <taxon>Bacilli</taxon>
        <taxon>Bacillales</taxon>
        <taxon>Bacillaceae</taxon>
        <taxon>Bacillus</taxon>
        <taxon>Bacillus cereus group</taxon>
    </lineage>
</organism>
<gene>
    <name evidence="1" type="ORF">NPM19_32425</name>
</gene>
<proteinExistence type="predicted"/>
<sequence length="238" mass="28174">EWIDKEVEGNRKLALIKGNIVNFYEEKKIIVLHVKDIDIKYRKYEYKPDKQSPQQEILQESSFTEVKQEIKKEPIQEINPENKSLEVEPQFIESKQQLDVYTEEFLLQFISSQQLQKMKQTNVPPLPLKRWFAEGNTGDTEKYVLVPMEKFMGVANTKRSEGNWLNQLYGLNRTTQNLKRIQQDGIQQFKDLIIRKNADVVFNYYEDLDVYYVEEGGTHRSVIAKVLNIDYMMARIEV</sequence>
<protein>
    <submittedName>
        <fullName evidence="1">Uncharacterized protein</fullName>
    </submittedName>
</protein>
<dbReference type="EMBL" id="JANHEB010000208">
    <property type="protein sequence ID" value="MCQ6289256.1"/>
    <property type="molecule type" value="Genomic_DNA"/>
</dbReference>
<evidence type="ECO:0000313" key="1">
    <source>
        <dbReference type="EMBL" id="MCQ6289256.1"/>
    </source>
</evidence>
<dbReference type="AlphaFoldDB" id="A0AAW5L4U0"/>
<feature type="non-terminal residue" evidence="1">
    <location>
        <position position="238"/>
    </location>
</feature>
<comment type="caution">
    <text evidence="1">The sequence shown here is derived from an EMBL/GenBank/DDBJ whole genome shotgun (WGS) entry which is preliminary data.</text>
</comment>
<evidence type="ECO:0000313" key="2">
    <source>
        <dbReference type="Proteomes" id="UP001204643"/>
    </source>
</evidence>
<feature type="non-terminal residue" evidence="1">
    <location>
        <position position="1"/>
    </location>
</feature>
<reference evidence="1" key="1">
    <citation type="submission" date="2022-07" db="EMBL/GenBank/DDBJ databases">
        <title>Identification and characterization of Bacillus thuringiensis and other Bacillus cereus group isolates from spinach by whole genome sequencing.</title>
        <authorList>
            <person name="Zao X."/>
            <person name="Zervas A."/>
            <person name="Hendriks M."/>
            <person name="Rajkovic A."/>
            <person name="Van Overbeek L."/>
            <person name="Hendriksen N.B."/>
            <person name="Uyttendaele M."/>
        </authorList>
    </citation>
    <scope>NUCLEOTIDE SEQUENCE</scope>
    <source>
        <strain evidence="1">781001F-1</strain>
    </source>
</reference>